<protein>
    <submittedName>
        <fullName evidence="1">Uncharacterized protein</fullName>
    </submittedName>
</protein>
<name>A0ACC2FV59_DALPE</name>
<proteinExistence type="predicted"/>
<evidence type="ECO:0000313" key="1">
    <source>
        <dbReference type="EMBL" id="KAJ7995145.1"/>
    </source>
</evidence>
<organism evidence="1 2">
    <name type="scientific">Dallia pectoralis</name>
    <name type="common">Alaska blackfish</name>
    <dbReference type="NCBI Taxonomy" id="75939"/>
    <lineage>
        <taxon>Eukaryota</taxon>
        <taxon>Metazoa</taxon>
        <taxon>Chordata</taxon>
        <taxon>Craniata</taxon>
        <taxon>Vertebrata</taxon>
        <taxon>Euteleostomi</taxon>
        <taxon>Actinopterygii</taxon>
        <taxon>Neopterygii</taxon>
        <taxon>Teleostei</taxon>
        <taxon>Protacanthopterygii</taxon>
        <taxon>Esociformes</taxon>
        <taxon>Umbridae</taxon>
        <taxon>Dallia</taxon>
    </lineage>
</organism>
<dbReference type="Proteomes" id="UP001157502">
    <property type="component" value="Chromosome 21"/>
</dbReference>
<keyword evidence="2" id="KW-1185">Reference proteome</keyword>
<comment type="caution">
    <text evidence="1">The sequence shown here is derived from an EMBL/GenBank/DDBJ whole genome shotgun (WGS) entry which is preliminary data.</text>
</comment>
<reference evidence="1" key="1">
    <citation type="submission" date="2021-05" db="EMBL/GenBank/DDBJ databases">
        <authorList>
            <person name="Pan Q."/>
            <person name="Jouanno E."/>
            <person name="Zahm M."/>
            <person name="Klopp C."/>
            <person name="Cabau C."/>
            <person name="Louis A."/>
            <person name="Berthelot C."/>
            <person name="Parey E."/>
            <person name="Roest Crollius H."/>
            <person name="Montfort J."/>
            <person name="Robinson-Rechavi M."/>
            <person name="Bouchez O."/>
            <person name="Lampietro C."/>
            <person name="Lopez Roques C."/>
            <person name="Donnadieu C."/>
            <person name="Postlethwait J."/>
            <person name="Bobe J."/>
            <person name="Dillon D."/>
            <person name="Chandos A."/>
            <person name="von Hippel F."/>
            <person name="Guiguen Y."/>
        </authorList>
    </citation>
    <scope>NUCLEOTIDE SEQUENCE</scope>
    <source>
        <strain evidence="1">YG-Jan2019</strain>
    </source>
</reference>
<sequence>MADIDEHQRLLDEDGDVSPSGPIHERGPGRPMSALRDPSRLLHRIVVLVFMSFLGFGSYFCYDNPAALQHQVIRDMNLNTSMFMQLYAWYSWPNVVLCFLGGFLLDRVFGIRVGTIIFAMFVCIGQVIFAAGAVLNHFWLMEVGRFVFGIGGESLAVAQNTYAVNWFKGKELNLVFGLQLSMARLGSTVNMNIMGWVYTRVASIVGSSGPVTLGVSLMIAGVTCIFSLICALVLGYLDKRAEKILHKEPRGTGEVIKLTDVKDFPFPLWLIFIICVGYYVAIFPFIGLGQVFFIEKFNFSPAEARAINSIVYIISAPASPVLGFMVDRIGRNVIWVLCAVFATLTAHMMLAFTFWNPWIAMSLLGVSYSLLACALWPMVAFVVPEHQLGTAYGFMQSIQNLGLALIAMAAGSILDQRGYLFLEVFFCACVCIALIAVVMLYFVDYLRGGDLNLSASARAKLHHKKSDSE</sequence>
<accession>A0ACC2FV59</accession>
<gene>
    <name evidence="1" type="ORF">DPEC_G00241530</name>
</gene>
<dbReference type="EMBL" id="CM055748">
    <property type="protein sequence ID" value="KAJ7995145.1"/>
    <property type="molecule type" value="Genomic_DNA"/>
</dbReference>
<evidence type="ECO:0000313" key="2">
    <source>
        <dbReference type="Proteomes" id="UP001157502"/>
    </source>
</evidence>